<protein>
    <submittedName>
        <fullName evidence="2">Uncharacterized protein</fullName>
    </submittedName>
</protein>
<keyword evidence="1" id="KW-0732">Signal</keyword>
<gene>
    <name evidence="2" type="ORF">ILUMI_25268</name>
</gene>
<dbReference type="OrthoDB" id="8173223at2759"/>
<evidence type="ECO:0000256" key="1">
    <source>
        <dbReference type="SAM" id="SignalP"/>
    </source>
</evidence>
<accession>A0A8K0C8U7</accession>
<dbReference type="AlphaFoldDB" id="A0A8K0C8U7"/>
<keyword evidence="3" id="KW-1185">Reference proteome</keyword>
<dbReference type="EMBL" id="VTPC01090889">
    <property type="protein sequence ID" value="KAF2880892.1"/>
    <property type="molecule type" value="Genomic_DNA"/>
</dbReference>
<sequence>MSILPVLLLVGVAYAKYIVPHDNDAELQPIATSSQTRRICAELCMSGLGGEPCGESCLDILPQGLPLQSPNSSQVTRSTTRRDACSVLCSNQLGYPLCQCDITTQRIDNKFKVDFVQICSYFCLKHKYKIYGCQSCQVYEKAQEQHGGPKADLFGFEKQAKSTRQGVDWEAWCKEQCINGDGGVACNCDILPLAASVKNAV</sequence>
<evidence type="ECO:0000313" key="3">
    <source>
        <dbReference type="Proteomes" id="UP000801492"/>
    </source>
</evidence>
<feature type="chain" id="PRO_5035474248" evidence="1">
    <location>
        <begin position="16"/>
        <end position="201"/>
    </location>
</feature>
<name>A0A8K0C8U7_IGNLU</name>
<reference evidence="2" key="1">
    <citation type="submission" date="2019-08" db="EMBL/GenBank/DDBJ databases">
        <title>The genome of the North American firefly Photinus pyralis.</title>
        <authorList>
            <consortium name="Photinus pyralis genome working group"/>
            <person name="Fallon T.R."/>
            <person name="Sander Lower S.E."/>
            <person name="Weng J.-K."/>
        </authorList>
    </citation>
    <scope>NUCLEOTIDE SEQUENCE</scope>
    <source>
        <strain evidence="2">TRF0915ILg1</strain>
        <tissue evidence="2">Whole body</tissue>
    </source>
</reference>
<feature type="signal peptide" evidence="1">
    <location>
        <begin position="1"/>
        <end position="15"/>
    </location>
</feature>
<proteinExistence type="predicted"/>
<comment type="caution">
    <text evidence="2">The sequence shown here is derived from an EMBL/GenBank/DDBJ whole genome shotgun (WGS) entry which is preliminary data.</text>
</comment>
<organism evidence="2 3">
    <name type="scientific">Ignelater luminosus</name>
    <name type="common">Cucubano</name>
    <name type="synonym">Pyrophorus luminosus</name>
    <dbReference type="NCBI Taxonomy" id="2038154"/>
    <lineage>
        <taxon>Eukaryota</taxon>
        <taxon>Metazoa</taxon>
        <taxon>Ecdysozoa</taxon>
        <taxon>Arthropoda</taxon>
        <taxon>Hexapoda</taxon>
        <taxon>Insecta</taxon>
        <taxon>Pterygota</taxon>
        <taxon>Neoptera</taxon>
        <taxon>Endopterygota</taxon>
        <taxon>Coleoptera</taxon>
        <taxon>Polyphaga</taxon>
        <taxon>Elateriformia</taxon>
        <taxon>Elateroidea</taxon>
        <taxon>Elateridae</taxon>
        <taxon>Agrypninae</taxon>
        <taxon>Pyrophorini</taxon>
        <taxon>Ignelater</taxon>
    </lineage>
</organism>
<evidence type="ECO:0000313" key="2">
    <source>
        <dbReference type="EMBL" id="KAF2880892.1"/>
    </source>
</evidence>
<dbReference type="Proteomes" id="UP000801492">
    <property type="component" value="Unassembled WGS sequence"/>
</dbReference>